<dbReference type="InterPro" id="IPR019959">
    <property type="entry name" value="T1SS-143_rpt-cont_dom"/>
</dbReference>
<dbReference type="EMBL" id="JAFLNC010000006">
    <property type="protein sequence ID" value="MBO0335258.1"/>
    <property type="molecule type" value="Genomic_DNA"/>
</dbReference>
<dbReference type="PANTHER" id="PTHR46682">
    <property type="entry name" value="ADHESION G-PROTEIN COUPLED RECEPTOR V1"/>
    <property type="match status" value="1"/>
</dbReference>
<dbReference type="Pfam" id="PF13519">
    <property type="entry name" value="VWA_2"/>
    <property type="match status" value="1"/>
</dbReference>
<dbReference type="InterPro" id="IPR002035">
    <property type="entry name" value="VWF_A"/>
</dbReference>
<accession>A0ABS3FA90</accession>
<dbReference type="SMART" id="SM00327">
    <property type="entry name" value="VWA"/>
    <property type="match status" value="1"/>
</dbReference>
<name>A0ABS3FA90_9PROT</name>
<dbReference type="InterPro" id="IPR001343">
    <property type="entry name" value="Hemolysn_Ca-bd"/>
</dbReference>
<dbReference type="InterPro" id="IPR038081">
    <property type="entry name" value="CalX-like_sf"/>
</dbReference>
<proteinExistence type="predicted"/>
<dbReference type="RefSeq" id="WP_207047576.1">
    <property type="nucleotide sequence ID" value="NZ_JAFLNC010000006.1"/>
</dbReference>
<protein>
    <submittedName>
        <fullName evidence="6">VWA domain-containing protein</fullName>
    </submittedName>
</protein>
<dbReference type="SUPFAM" id="SSF51120">
    <property type="entry name" value="beta-Roll"/>
    <property type="match status" value="1"/>
</dbReference>
<dbReference type="Gene3D" id="2.60.40.2030">
    <property type="match status" value="2"/>
</dbReference>
<keyword evidence="1" id="KW-0732">Signal</keyword>
<dbReference type="InterPro" id="IPR003644">
    <property type="entry name" value="Calx_beta"/>
</dbReference>
<feature type="region of interest" description="Disordered" evidence="4">
    <location>
        <begin position="301"/>
        <end position="328"/>
    </location>
</feature>
<dbReference type="PROSITE" id="PS50234">
    <property type="entry name" value="VWFA"/>
    <property type="match status" value="1"/>
</dbReference>
<sequence length="1373" mass="141039">MKKINISDLGDDSPLTTYAVSDGSPIHLGNEIKPLLAEYSRDGVDLNLISDTGDYITIYDYFATGQGVDIITAGGARIPADLIGKLAGPGPMAQSTNTQSDAGGPIGEVSQLSGTVTSRHADGTSEELVEGAAVFQGDVIETAAGSSFTIVFADDTQFSMGENGRAVLDEMIYNPSSGDGKFGVSLLQGVFSLVSGQIAKDDPENVDVRTPVGTIGIRGTSWSGNVRNIGEESIFTLFTGAIVITNEAGSQLLDIPNQSVIVTSFSALPSVPFILTGEQLFNIYGEALRLIDPKWFDDEDKFNPDEISPEAGRRAQSGGGAGFQPYSEGGIDGGQSVGDLLKAAGLLVGTDLKFRTTQNTEEIVGIGPQTGLNVVSVVDQESGNLESFQIFITLSQPTNVPVTVTYEIRSGSASGTDSGLPGDLDFISNGNGTIVIPPGQTQAAFTVTVVDDDVIENLEFFIVAITGVENADIDIKSSQALVVITDDDIGLVTLSDVTVDGVGIGEDGATVGEDAGMLTFVVTLDKAVAPGVTVSVNYQITGTASAGSDYLTETLQTVTFEGGELGLAPGATTTITIPIIDDNLFEGPESLTLTLVGASSNATIDSASDSITLTIEDNDDPVIIGEATPAQLVETEEGDIIEGASLGIGGGSGEIASVTFDASQPNFDAAGLTSNGAPIILSGLGTNVVTGAAGGATIFTVTLNTDGTYDMSLVGPIDHVDGTGENIGHLAFNLAISVTDVNNSSASGTLAIEIEDSGPILGAASDIVVDEDDLPEGGDTTPESISINGVAEIDFGLDGAGSVTLDIGELPVITSRGDPVFYELTTLADGVTQQVTATATSDTGTLRPIFVLEFGPNGDGDNYGYTLTLNDAVDHSGAGEDGLDLPFTFDVVDQDGSLISGSFTATIVDDVPIASPDAVDLPAPMLPTYNLLFVLDISGSMTNFVEGAGQTRIQILRAAVDNVLSEYEQVSSEVNITIIGFAAGSSVVYQGSSIQEAQDFVTDTSNLVPGGATNYAAALANTEDGAQGVLVGNLANPALDGFKTTVYFISDGEPTEGQEVPTDGGNGWQQFVDANGVEVVAVGLGTGISTTELAKVENAADEPTIVIDPSDLESVLVETIPVVETDNVVSSGSIDRLGADGGTLTSLIHDGVEYDIPQNGTPLIVDTGLGGSISIDAAGNYTYTAPDEADPGEMESFEYVLTDGDGDTSSALLTFTFIDENAGAFTVLSAFTLPPNVLDGSEEGEQLLGTAAADIISGLGGDDLIQGNGGNDVLAGGDGADVFAFTGEDSGTVTITDFDIDEDSINLDQIFDDLGILVDDRGNGEAWNLSEVDGKATLSLLVANGPTIVFENYVSPDVQALEAIASRIVVDES</sequence>
<evidence type="ECO:0000259" key="5">
    <source>
        <dbReference type="PROSITE" id="PS50234"/>
    </source>
</evidence>
<dbReference type="CDD" id="cd00198">
    <property type="entry name" value="vWFA"/>
    <property type="match status" value="1"/>
</dbReference>
<dbReference type="PROSITE" id="PS00330">
    <property type="entry name" value="HEMOLYSIN_CALCIUM"/>
    <property type="match status" value="1"/>
</dbReference>
<dbReference type="InterPro" id="IPR026919">
    <property type="entry name" value="ADGRV1"/>
</dbReference>
<dbReference type="InterPro" id="IPR011049">
    <property type="entry name" value="Serralysin-like_metalloprot_C"/>
</dbReference>
<dbReference type="NCBIfam" id="TIGR03660">
    <property type="entry name" value="T1SS_rpt_143"/>
    <property type="match status" value="1"/>
</dbReference>
<dbReference type="InterPro" id="IPR006860">
    <property type="entry name" value="FecR"/>
</dbReference>
<dbReference type="Pfam" id="PF03160">
    <property type="entry name" value="Calx-beta"/>
    <property type="match status" value="2"/>
</dbReference>
<dbReference type="Pfam" id="PF17963">
    <property type="entry name" value="Big_9"/>
    <property type="match status" value="1"/>
</dbReference>
<dbReference type="PANTHER" id="PTHR46682:SF1">
    <property type="entry name" value="ADHESION G-PROTEIN COUPLED RECEPTOR V1"/>
    <property type="match status" value="1"/>
</dbReference>
<comment type="caution">
    <text evidence="6">The sequence shown here is derived from an EMBL/GenBank/DDBJ whole genome shotgun (WGS) entry which is preliminary data.</text>
</comment>
<evidence type="ECO:0000313" key="7">
    <source>
        <dbReference type="Proteomes" id="UP000664761"/>
    </source>
</evidence>
<dbReference type="Pfam" id="PF04773">
    <property type="entry name" value="FecR"/>
    <property type="match status" value="1"/>
</dbReference>
<dbReference type="Pfam" id="PF00353">
    <property type="entry name" value="HemolysinCabind"/>
    <property type="match status" value="1"/>
</dbReference>
<keyword evidence="3" id="KW-0106">Calcium</keyword>
<gene>
    <name evidence="6" type="ORF">J0X12_16675</name>
</gene>
<dbReference type="InterPro" id="IPR036465">
    <property type="entry name" value="vWFA_dom_sf"/>
</dbReference>
<dbReference type="SUPFAM" id="SSF53300">
    <property type="entry name" value="vWA-like"/>
    <property type="match status" value="1"/>
</dbReference>
<dbReference type="InterPro" id="IPR018511">
    <property type="entry name" value="Hemolysin-typ_Ca-bd_CS"/>
</dbReference>
<feature type="domain" description="VWFA" evidence="5">
    <location>
        <begin position="930"/>
        <end position="1123"/>
    </location>
</feature>
<dbReference type="Proteomes" id="UP000664761">
    <property type="component" value="Unassembled WGS sequence"/>
</dbReference>
<dbReference type="SUPFAM" id="SSF141072">
    <property type="entry name" value="CalX-like"/>
    <property type="match status" value="2"/>
</dbReference>
<dbReference type="Gene3D" id="2.150.10.10">
    <property type="entry name" value="Serralysin-like metalloprotease, C-terminal"/>
    <property type="match status" value="1"/>
</dbReference>
<evidence type="ECO:0000256" key="1">
    <source>
        <dbReference type="ARBA" id="ARBA00022729"/>
    </source>
</evidence>
<evidence type="ECO:0000313" key="6">
    <source>
        <dbReference type="EMBL" id="MBO0335258.1"/>
    </source>
</evidence>
<reference evidence="6 7" key="1">
    <citation type="submission" date="2021-03" db="EMBL/GenBank/DDBJ databases">
        <title>Sneathiella sp. CAU 1612 isolated from Kang Won-do.</title>
        <authorList>
            <person name="Kim W."/>
        </authorList>
    </citation>
    <scope>NUCLEOTIDE SEQUENCE [LARGE SCALE GENOMIC DNA]</scope>
    <source>
        <strain evidence="6 7">CAU 1612</strain>
    </source>
</reference>
<keyword evidence="7" id="KW-1185">Reference proteome</keyword>
<dbReference type="Gene3D" id="3.40.50.410">
    <property type="entry name" value="von Willebrand factor, type A domain"/>
    <property type="match status" value="1"/>
</dbReference>
<dbReference type="SMART" id="SM00237">
    <property type="entry name" value="Calx_beta"/>
    <property type="match status" value="2"/>
</dbReference>
<evidence type="ECO:0000256" key="2">
    <source>
        <dbReference type="ARBA" id="ARBA00022737"/>
    </source>
</evidence>
<organism evidence="6 7">
    <name type="scientific">Sneathiella sedimenti</name>
    <dbReference type="NCBI Taxonomy" id="2816034"/>
    <lineage>
        <taxon>Bacteria</taxon>
        <taxon>Pseudomonadati</taxon>
        <taxon>Pseudomonadota</taxon>
        <taxon>Alphaproteobacteria</taxon>
        <taxon>Sneathiellales</taxon>
        <taxon>Sneathiellaceae</taxon>
        <taxon>Sneathiella</taxon>
    </lineage>
</organism>
<evidence type="ECO:0000256" key="3">
    <source>
        <dbReference type="ARBA" id="ARBA00022837"/>
    </source>
</evidence>
<evidence type="ECO:0000256" key="4">
    <source>
        <dbReference type="SAM" id="MobiDB-lite"/>
    </source>
</evidence>
<keyword evidence="2" id="KW-0677">Repeat</keyword>